<feature type="region of interest" description="Disordered" evidence="1">
    <location>
        <begin position="91"/>
        <end position="123"/>
    </location>
</feature>
<organism evidence="2 3">
    <name type="scientific">Anopheles minimus</name>
    <dbReference type="NCBI Taxonomy" id="112268"/>
    <lineage>
        <taxon>Eukaryota</taxon>
        <taxon>Metazoa</taxon>
        <taxon>Ecdysozoa</taxon>
        <taxon>Arthropoda</taxon>
        <taxon>Hexapoda</taxon>
        <taxon>Insecta</taxon>
        <taxon>Pterygota</taxon>
        <taxon>Neoptera</taxon>
        <taxon>Endopterygota</taxon>
        <taxon>Diptera</taxon>
        <taxon>Nematocera</taxon>
        <taxon>Culicoidea</taxon>
        <taxon>Culicidae</taxon>
        <taxon>Anophelinae</taxon>
        <taxon>Anopheles</taxon>
    </lineage>
</organism>
<reference evidence="2" key="2">
    <citation type="submission" date="2020-05" db="UniProtKB">
        <authorList>
            <consortium name="EnsemblMetazoa"/>
        </authorList>
    </citation>
    <scope>IDENTIFICATION</scope>
    <source>
        <strain evidence="2">MINIMUS1</strain>
    </source>
</reference>
<evidence type="ECO:0000313" key="2">
    <source>
        <dbReference type="EnsemblMetazoa" id="AMIN002427-PA"/>
    </source>
</evidence>
<reference evidence="3" key="1">
    <citation type="submission" date="2013-03" db="EMBL/GenBank/DDBJ databases">
        <title>The Genome Sequence of Anopheles minimus MINIMUS1.</title>
        <authorList>
            <consortium name="The Broad Institute Genomics Platform"/>
            <person name="Neafsey D.E."/>
            <person name="Walton C."/>
            <person name="Walker B."/>
            <person name="Young S.K."/>
            <person name="Zeng Q."/>
            <person name="Gargeya S."/>
            <person name="Fitzgerald M."/>
            <person name="Haas B."/>
            <person name="Abouelleil A."/>
            <person name="Allen A.W."/>
            <person name="Alvarado L."/>
            <person name="Arachchi H.M."/>
            <person name="Berlin A.M."/>
            <person name="Chapman S.B."/>
            <person name="Gainer-Dewar J."/>
            <person name="Goldberg J."/>
            <person name="Griggs A."/>
            <person name="Gujja S."/>
            <person name="Hansen M."/>
            <person name="Howarth C."/>
            <person name="Imamovic A."/>
            <person name="Ireland A."/>
            <person name="Larimer J."/>
            <person name="McCowan C."/>
            <person name="Murphy C."/>
            <person name="Pearson M."/>
            <person name="Poon T.W."/>
            <person name="Priest M."/>
            <person name="Roberts A."/>
            <person name="Saif S."/>
            <person name="Shea T."/>
            <person name="Sisk P."/>
            <person name="Sykes S."/>
            <person name="Wortman J."/>
            <person name="Nusbaum C."/>
            <person name="Birren B."/>
        </authorList>
    </citation>
    <scope>NUCLEOTIDE SEQUENCE [LARGE SCALE GENOMIC DNA]</scope>
    <source>
        <strain evidence="3">MINIMUS1</strain>
    </source>
</reference>
<name>A0A182VWH8_9DIPT</name>
<protein>
    <submittedName>
        <fullName evidence="2">Uncharacterized protein</fullName>
    </submittedName>
</protein>
<proteinExistence type="predicted"/>
<feature type="compositionally biased region" description="Low complexity" evidence="1">
    <location>
        <begin position="103"/>
        <end position="112"/>
    </location>
</feature>
<sequence length="148" mass="17042">TIHAHPVYAASATRHNRLGGNKRGRVSRVPARFAATVERNRMYAASPVYNRTRNGPHMTAVTGSRALSRENHKPRTQPTCRRPWLFTARCTKNAKRDGKTPEKLTFTTTTPTANRQRKRTLQHSVQNVTAERQNYHQQHQQQQQQQVH</sequence>
<dbReference type="Proteomes" id="UP000075920">
    <property type="component" value="Unassembled WGS sequence"/>
</dbReference>
<accession>A0A182VWH8</accession>
<dbReference type="AlphaFoldDB" id="A0A182VWH8"/>
<dbReference type="EnsemblMetazoa" id="AMIN002427-RA">
    <property type="protein sequence ID" value="AMIN002427-PA"/>
    <property type="gene ID" value="AMIN002427"/>
</dbReference>
<keyword evidence="3" id="KW-1185">Reference proteome</keyword>
<dbReference type="VEuPathDB" id="VectorBase:AMIN002427"/>
<evidence type="ECO:0000256" key="1">
    <source>
        <dbReference type="SAM" id="MobiDB-lite"/>
    </source>
</evidence>
<evidence type="ECO:0000313" key="3">
    <source>
        <dbReference type="Proteomes" id="UP000075920"/>
    </source>
</evidence>